<accession>A0A9D2NZ86</accession>
<dbReference type="Proteomes" id="UP000823882">
    <property type="component" value="Unassembled WGS sequence"/>
</dbReference>
<evidence type="ECO:0000256" key="1">
    <source>
        <dbReference type="SAM" id="Phobius"/>
    </source>
</evidence>
<protein>
    <submittedName>
        <fullName evidence="2">Uncharacterized protein</fullName>
    </submittedName>
</protein>
<gene>
    <name evidence="2" type="ORF">H9701_06265</name>
</gene>
<dbReference type="EMBL" id="DWWJ01000108">
    <property type="protein sequence ID" value="HJC41140.1"/>
    <property type="molecule type" value="Genomic_DNA"/>
</dbReference>
<reference evidence="2" key="2">
    <citation type="submission" date="2021-04" db="EMBL/GenBank/DDBJ databases">
        <authorList>
            <person name="Gilroy R."/>
        </authorList>
    </citation>
    <scope>NUCLEOTIDE SEQUENCE</scope>
    <source>
        <strain evidence="2">CHK186-1790</strain>
    </source>
</reference>
<name>A0A9D2NZ86_9FIRM</name>
<organism evidence="2 3">
    <name type="scientific">Candidatus Intestinimonas pullistercoris</name>
    <dbReference type="NCBI Taxonomy" id="2838623"/>
    <lineage>
        <taxon>Bacteria</taxon>
        <taxon>Bacillati</taxon>
        <taxon>Bacillota</taxon>
        <taxon>Clostridia</taxon>
        <taxon>Eubacteriales</taxon>
        <taxon>Intestinimonas</taxon>
    </lineage>
</organism>
<keyword evidence="1" id="KW-1133">Transmembrane helix</keyword>
<evidence type="ECO:0000313" key="2">
    <source>
        <dbReference type="EMBL" id="HJC41140.1"/>
    </source>
</evidence>
<keyword evidence="1" id="KW-0472">Membrane</keyword>
<keyword evidence="1" id="KW-0812">Transmembrane</keyword>
<comment type="caution">
    <text evidence="2">The sequence shown here is derived from an EMBL/GenBank/DDBJ whole genome shotgun (WGS) entry which is preliminary data.</text>
</comment>
<feature type="transmembrane region" description="Helical" evidence="1">
    <location>
        <begin position="12"/>
        <end position="33"/>
    </location>
</feature>
<reference evidence="2" key="1">
    <citation type="journal article" date="2021" name="PeerJ">
        <title>Extensive microbial diversity within the chicken gut microbiome revealed by metagenomics and culture.</title>
        <authorList>
            <person name="Gilroy R."/>
            <person name="Ravi A."/>
            <person name="Getino M."/>
            <person name="Pursley I."/>
            <person name="Horton D.L."/>
            <person name="Alikhan N.F."/>
            <person name="Baker D."/>
            <person name="Gharbi K."/>
            <person name="Hall N."/>
            <person name="Watson M."/>
            <person name="Adriaenssens E.M."/>
            <person name="Foster-Nyarko E."/>
            <person name="Jarju S."/>
            <person name="Secka A."/>
            <person name="Antonio M."/>
            <person name="Oren A."/>
            <person name="Chaudhuri R.R."/>
            <person name="La Ragione R."/>
            <person name="Hildebrand F."/>
            <person name="Pallen M.J."/>
        </authorList>
    </citation>
    <scope>NUCLEOTIDE SEQUENCE</scope>
    <source>
        <strain evidence="2">CHK186-1790</strain>
    </source>
</reference>
<evidence type="ECO:0000313" key="3">
    <source>
        <dbReference type="Proteomes" id="UP000823882"/>
    </source>
</evidence>
<sequence length="71" mass="7767">MAQLHPLPYFLLTRGLVLTCALLLSAIVLLAAGEPHWLALWYARQLQSSAAVLLGTSLFGPLLLEDVLRNL</sequence>
<dbReference type="AlphaFoldDB" id="A0A9D2NZ86"/>
<proteinExistence type="predicted"/>